<dbReference type="SUPFAM" id="SSF47473">
    <property type="entry name" value="EF-hand"/>
    <property type="match status" value="1"/>
</dbReference>
<dbReference type="Gene3D" id="1.10.238.10">
    <property type="entry name" value="EF-hand"/>
    <property type="match status" value="1"/>
</dbReference>
<dbReference type="GO" id="GO:0005509">
    <property type="term" value="F:calcium ion binding"/>
    <property type="evidence" value="ECO:0007669"/>
    <property type="project" value="InterPro"/>
</dbReference>
<feature type="domain" description="EF-hand" evidence="3">
    <location>
        <begin position="189"/>
        <end position="224"/>
    </location>
</feature>
<dbReference type="PROSITE" id="PS50222">
    <property type="entry name" value="EF_HAND_2"/>
    <property type="match status" value="2"/>
</dbReference>
<keyword evidence="2" id="KW-0732">Signal</keyword>
<evidence type="ECO:0000256" key="2">
    <source>
        <dbReference type="SAM" id="SignalP"/>
    </source>
</evidence>
<evidence type="ECO:0000259" key="3">
    <source>
        <dbReference type="PROSITE" id="PS50222"/>
    </source>
</evidence>
<accession>A0A7S2A8Y8</accession>
<dbReference type="Pfam" id="PF13499">
    <property type="entry name" value="EF-hand_7"/>
    <property type="match status" value="1"/>
</dbReference>
<evidence type="ECO:0000256" key="1">
    <source>
        <dbReference type="ARBA" id="ARBA00022837"/>
    </source>
</evidence>
<evidence type="ECO:0000313" key="4">
    <source>
        <dbReference type="EMBL" id="CAD9360757.1"/>
    </source>
</evidence>
<dbReference type="AlphaFoldDB" id="A0A7S2A8Y8"/>
<dbReference type="CDD" id="cd00051">
    <property type="entry name" value="EFh"/>
    <property type="match status" value="1"/>
</dbReference>
<dbReference type="InterPro" id="IPR018247">
    <property type="entry name" value="EF_Hand_1_Ca_BS"/>
</dbReference>
<dbReference type="GO" id="GO:0009644">
    <property type="term" value="P:response to high light intensity"/>
    <property type="evidence" value="ECO:0007669"/>
    <property type="project" value="InterPro"/>
</dbReference>
<keyword evidence="1" id="KW-0106">Calcium</keyword>
<dbReference type="InterPro" id="IPR037497">
    <property type="entry name" value="PGR5"/>
</dbReference>
<dbReference type="PANTHER" id="PTHR35709:SF1">
    <property type="entry name" value="PROTEIN PROTON GRADIENT REGULATION 5, CHLOROPLASTIC"/>
    <property type="match status" value="1"/>
</dbReference>
<gene>
    <name evidence="4" type="ORF">OSIN01602_LOCUS21059</name>
</gene>
<protein>
    <recommendedName>
        <fullName evidence="3">EF-hand domain-containing protein</fullName>
    </recommendedName>
</protein>
<feature type="chain" id="PRO_5030705576" description="EF-hand domain-containing protein" evidence="2">
    <location>
        <begin position="21"/>
        <end position="241"/>
    </location>
</feature>
<proteinExistence type="predicted"/>
<feature type="signal peptide" evidence="2">
    <location>
        <begin position="1"/>
        <end position="20"/>
    </location>
</feature>
<feature type="domain" description="EF-hand" evidence="3">
    <location>
        <begin position="152"/>
        <end position="187"/>
    </location>
</feature>
<organism evidence="4">
    <name type="scientific">Trieres chinensis</name>
    <name type="common">Marine centric diatom</name>
    <name type="synonym">Odontella sinensis</name>
    <dbReference type="NCBI Taxonomy" id="1514140"/>
    <lineage>
        <taxon>Eukaryota</taxon>
        <taxon>Sar</taxon>
        <taxon>Stramenopiles</taxon>
        <taxon>Ochrophyta</taxon>
        <taxon>Bacillariophyta</taxon>
        <taxon>Mediophyceae</taxon>
        <taxon>Biddulphiophycidae</taxon>
        <taxon>Eupodiscales</taxon>
        <taxon>Parodontellaceae</taxon>
        <taxon>Trieres</taxon>
    </lineage>
</organism>
<dbReference type="PROSITE" id="PS00018">
    <property type="entry name" value="EF_HAND_1"/>
    <property type="match status" value="2"/>
</dbReference>
<dbReference type="SMART" id="SM00054">
    <property type="entry name" value="EFh"/>
    <property type="match status" value="2"/>
</dbReference>
<reference evidence="4" key="1">
    <citation type="submission" date="2021-01" db="EMBL/GenBank/DDBJ databases">
        <authorList>
            <person name="Corre E."/>
            <person name="Pelletier E."/>
            <person name="Niang G."/>
            <person name="Scheremetjew M."/>
            <person name="Finn R."/>
            <person name="Kale V."/>
            <person name="Holt S."/>
            <person name="Cochrane G."/>
            <person name="Meng A."/>
            <person name="Brown T."/>
            <person name="Cohen L."/>
        </authorList>
    </citation>
    <scope>NUCLEOTIDE SEQUENCE</scope>
    <source>
        <strain evidence="4">Grunow 1884</strain>
    </source>
</reference>
<name>A0A7S2A8Y8_TRICV</name>
<sequence>MNQKMMKSILAASLAVNTLAFTDLSRTSYLVTSGAHRQSSLSASISSAETQDGKNEVPFFIDLNDPIVERDQEIALGQALVGSPKVSAQTRRASPAKKKKGGAAHKEGVFSPVVKIAKVVMGEKKLNEIRGKVISVHSDVMKDFVATADSAFGKAVLVRLFALADKNGDGKLDQDEVKRAVGTLGFTWLKDKQVSGILKRADLDQNGTIEFDEFVEEAPKTLKTNLVKLAKKNGGDMGLLV</sequence>
<dbReference type="EMBL" id="HBGO01036396">
    <property type="protein sequence ID" value="CAD9360757.1"/>
    <property type="molecule type" value="Transcribed_RNA"/>
</dbReference>
<dbReference type="PANTHER" id="PTHR35709">
    <property type="entry name" value="PROTEIN PROTON GRADIENT REGULATION 5, CHLOROPLASTIC"/>
    <property type="match status" value="1"/>
</dbReference>
<dbReference type="GO" id="GO:0009773">
    <property type="term" value="P:photosynthetic electron transport in photosystem I"/>
    <property type="evidence" value="ECO:0007669"/>
    <property type="project" value="InterPro"/>
</dbReference>
<dbReference type="InterPro" id="IPR002048">
    <property type="entry name" value="EF_hand_dom"/>
</dbReference>
<dbReference type="InterPro" id="IPR011992">
    <property type="entry name" value="EF-hand-dom_pair"/>
</dbReference>